<dbReference type="EMBL" id="CM045882">
    <property type="protein sequence ID" value="KAI7935636.1"/>
    <property type="molecule type" value="Genomic_DNA"/>
</dbReference>
<sequence>MAPQAQRILRQRLKKEADTQSQDQPADKNSTAPGYPNPYNQPDAMGRKPTGQSPNSHARGKSKVTSTGYHVKSTLGCLRSDDAQVYGLKKTTALPKNRFKKTTALPQNWFSKGHSGKFDSDEDDMVGSRLDNNHENTAPTGAINGLRLEDTDASVKIMENGAKIKDLLHQIKLLKQEISDGDADFTGVVMTQREIRELNTKKEILCFTQERIGIDNSFRRCVTSEDYMTEQASRALDAKSLVGSYVSSTGDHGKFVIVEGPLLWTMKEGKWLVCQDVDRASDVSFIKCSISLGKTSIVEALARLSGKKLQRINLSDQTDLLDLYGADASVEGASPGQFERKDASLLDAFQKGDWVLLDEMNLAPQTVLEGLNGCLDYRGTVYVPEIDCTFKRHPDCRVFAAQNPHGFKQTADVQVPHEGERLELAHIYREECAQTALRTQNPPSNSLKEPPPRPPPTHLNTIPTGNGSNLNHPSSSTLTTSPALYGDSSKQPPGSEFRPALARNLTAVRIIEDQPALNELAVQDEPRLGSSTSPVGRDNAGITLADLPRASSSGNNINLSRLNESSAIKDDTSLDKLLEIIKARKGNFWGKLFKGGIFGISLGVSIERRGVDSLMGAGAGKLRVLSFVEDCISAMKQMDMSVEGLFRKNGNIRCLKELTDAINRDDSDVNLSDDNAVQLAALFKKFLRDLSDPLLTFKSYHLFIAPQRKSVMFSTGSSKTLHLICCVLPKAHRDMMEVLFVFLKWVASFSHVDEETGSKIALQNLATVITPNIFYARSKDPTRNESFLAIPAVHELLRYQDELFQMPREVQLIMQDRFLSCMDEITSKDSLKRVDALLEANHGKLRPAVKLGA</sequence>
<proteinExistence type="predicted"/>
<comment type="caution">
    <text evidence="1">The sequence shown here is derived from an EMBL/GenBank/DDBJ whole genome shotgun (WGS) entry which is preliminary data.</text>
</comment>
<dbReference type="Proteomes" id="UP001060170">
    <property type="component" value="Chromosome 18"/>
</dbReference>
<reference evidence="2" key="1">
    <citation type="journal article" date="2018" name="BMC Genomics">
        <title>Genomic insights into host adaptation between the wheat stripe rust pathogen (Puccinia striiformis f. sp. tritici) and the barley stripe rust pathogen (Puccinia striiformis f. sp. hordei).</title>
        <authorList>
            <person name="Xia C."/>
            <person name="Wang M."/>
            <person name="Yin C."/>
            <person name="Cornejo O.E."/>
            <person name="Hulbert S.H."/>
            <person name="Chen X."/>
        </authorList>
    </citation>
    <scope>NUCLEOTIDE SEQUENCE [LARGE SCALE GENOMIC DNA]</scope>
    <source>
        <strain evidence="2">93-210</strain>
    </source>
</reference>
<evidence type="ECO:0000313" key="2">
    <source>
        <dbReference type="Proteomes" id="UP001060170"/>
    </source>
</evidence>
<organism evidence="1 2">
    <name type="scientific">Puccinia striiformis f. sp. tritici</name>
    <dbReference type="NCBI Taxonomy" id="168172"/>
    <lineage>
        <taxon>Eukaryota</taxon>
        <taxon>Fungi</taxon>
        <taxon>Dikarya</taxon>
        <taxon>Basidiomycota</taxon>
        <taxon>Pucciniomycotina</taxon>
        <taxon>Pucciniomycetes</taxon>
        <taxon>Pucciniales</taxon>
        <taxon>Pucciniaceae</taxon>
        <taxon>Puccinia</taxon>
    </lineage>
</organism>
<reference evidence="2" key="2">
    <citation type="journal article" date="2018" name="Mol. Plant Microbe Interact.">
        <title>Genome sequence resources for the wheat stripe rust pathogen (Puccinia striiformis f. sp. tritici) and the barley stripe rust pathogen (Puccinia striiformis f. sp. hordei).</title>
        <authorList>
            <person name="Xia C."/>
            <person name="Wang M."/>
            <person name="Yin C."/>
            <person name="Cornejo O.E."/>
            <person name="Hulbert S.H."/>
            <person name="Chen X."/>
        </authorList>
    </citation>
    <scope>NUCLEOTIDE SEQUENCE [LARGE SCALE GENOMIC DNA]</scope>
    <source>
        <strain evidence="2">93-210</strain>
    </source>
</reference>
<keyword evidence="2" id="KW-1185">Reference proteome</keyword>
<reference evidence="1 2" key="3">
    <citation type="journal article" date="2022" name="Microbiol. Spectr.">
        <title>Folding features and dynamics of 3D genome architecture in plant fungal pathogens.</title>
        <authorList>
            <person name="Xia C."/>
        </authorList>
    </citation>
    <scope>NUCLEOTIDE SEQUENCE [LARGE SCALE GENOMIC DNA]</scope>
    <source>
        <strain evidence="1 2">93-210</strain>
    </source>
</reference>
<accession>A0ACC0DP93</accession>
<protein>
    <submittedName>
        <fullName evidence="1">Uncharacterized protein</fullName>
    </submittedName>
</protein>
<evidence type="ECO:0000313" key="1">
    <source>
        <dbReference type="EMBL" id="KAI7935636.1"/>
    </source>
</evidence>
<name>A0ACC0DP93_9BASI</name>
<gene>
    <name evidence="1" type="ORF">MJO28_016507</name>
</gene>